<reference evidence="2 3" key="1">
    <citation type="submission" date="2021-12" db="EMBL/GenBank/DDBJ databases">
        <title>Discovery of the Pendulisporaceae a myxobacterial family with distinct sporulation behavior and unique specialized metabolism.</title>
        <authorList>
            <person name="Garcia R."/>
            <person name="Popoff A."/>
            <person name="Bader C.D."/>
            <person name="Loehr J."/>
            <person name="Walesch S."/>
            <person name="Walt C."/>
            <person name="Boldt J."/>
            <person name="Bunk B."/>
            <person name="Haeckl F.J.F.P.J."/>
            <person name="Gunesch A.P."/>
            <person name="Birkelbach J."/>
            <person name="Nuebel U."/>
            <person name="Pietschmann T."/>
            <person name="Bach T."/>
            <person name="Mueller R."/>
        </authorList>
    </citation>
    <scope>NUCLEOTIDE SEQUENCE [LARGE SCALE GENOMIC DNA]</scope>
    <source>
        <strain evidence="2 3">MSr11954</strain>
    </source>
</reference>
<evidence type="ECO:0000313" key="3">
    <source>
        <dbReference type="Proteomes" id="UP001370348"/>
    </source>
</evidence>
<evidence type="ECO:0000256" key="1">
    <source>
        <dbReference type="SAM" id="MobiDB-lite"/>
    </source>
</evidence>
<name>A0ABZ2LM21_9BACT</name>
<sequence length="168" mass="17865">MHRTEITIAKPCHADWNTMTLADRGRFCGECRKVVHELSTMTEQAARALIASPPTEGLCVRYIHDARGEIVFRRDIVPAARLAKRVLASALAIALPLSAAGCMGASATTGEPPSAMPSAIQPMPIAANPEPPTKTSPPDAIEPPMPVMGGIAHQPESESQPQSKSQPR</sequence>
<dbReference type="RefSeq" id="WP_394821425.1">
    <property type="nucleotide sequence ID" value="NZ_CP089984.1"/>
</dbReference>
<accession>A0ABZ2LM21</accession>
<evidence type="ECO:0000313" key="2">
    <source>
        <dbReference type="EMBL" id="WXB11807.1"/>
    </source>
</evidence>
<keyword evidence="3" id="KW-1185">Reference proteome</keyword>
<dbReference type="Proteomes" id="UP001370348">
    <property type="component" value="Chromosome"/>
</dbReference>
<feature type="region of interest" description="Disordered" evidence="1">
    <location>
        <begin position="107"/>
        <end position="168"/>
    </location>
</feature>
<protein>
    <submittedName>
        <fullName evidence="2">Uncharacterized protein</fullName>
    </submittedName>
</protein>
<feature type="compositionally biased region" description="Pro residues" evidence="1">
    <location>
        <begin position="129"/>
        <end position="146"/>
    </location>
</feature>
<dbReference type="EMBL" id="CP089984">
    <property type="protein sequence ID" value="WXB11807.1"/>
    <property type="molecule type" value="Genomic_DNA"/>
</dbReference>
<feature type="compositionally biased region" description="Low complexity" evidence="1">
    <location>
        <begin position="157"/>
        <end position="168"/>
    </location>
</feature>
<organism evidence="2 3">
    <name type="scientific">Pendulispora albinea</name>
    <dbReference type="NCBI Taxonomy" id="2741071"/>
    <lineage>
        <taxon>Bacteria</taxon>
        <taxon>Pseudomonadati</taxon>
        <taxon>Myxococcota</taxon>
        <taxon>Myxococcia</taxon>
        <taxon>Myxococcales</taxon>
        <taxon>Sorangiineae</taxon>
        <taxon>Pendulisporaceae</taxon>
        <taxon>Pendulispora</taxon>
    </lineage>
</organism>
<gene>
    <name evidence="2" type="ORF">LZC94_28600</name>
</gene>
<proteinExistence type="predicted"/>